<dbReference type="Proteomes" id="UP001357733">
    <property type="component" value="Unassembled WGS sequence"/>
</dbReference>
<evidence type="ECO:0000259" key="3">
    <source>
        <dbReference type="PROSITE" id="PS50801"/>
    </source>
</evidence>
<evidence type="ECO:0000256" key="2">
    <source>
        <dbReference type="RuleBase" id="RU003749"/>
    </source>
</evidence>
<feature type="domain" description="STAS" evidence="3">
    <location>
        <begin position="13"/>
        <end position="101"/>
    </location>
</feature>
<comment type="caution">
    <text evidence="4">The sequence shown here is derived from an EMBL/GenBank/DDBJ whole genome shotgun (WGS) entry which is preliminary data.</text>
</comment>
<dbReference type="RefSeq" id="WP_324618736.1">
    <property type="nucleotide sequence ID" value="NZ_JAYKOT010000001.1"/>
</dbReference>
<dbReference type="NCBIfam" id="TIGR00377">
    <property type="entry name" value="ant_ant_sig"/>
    <property type="match status" value="1"/>
</dbReference>
<gene>
    <name evidence="4" type="ORF">VLK81_01465</name>
</gene>
<dbReference type="Pfam" id="PF01740">
    <property type="entry name" value="STAS"/>
    <property type="match status" value="1"/>
</dbReference>
<dbReference type="PROSITE" id="PS50801">
    <property type="entry name" value="STAS"/>
    <property type="match status" value="1"/>
</dbReference>
<protein>
    <recommendedName>
        <fullName evidence="2">Anti-sigma factor antagonist</fullName>
    </recommendedName>
</protein>
<keyword evidence="5" id="KW-1185">Reference proteome</keyword>
<reference evidence="4 5" key="1">
    <citation type="submission" date="2024-01" db="EMBL/GenBank/DDBJ databases">
        <title>Complete genome sequence of Citroniella saccharovorans strain M6.X9, isolated from human fecal sample.</title>
        <authorList>
            <person name="Cheng G."/>
            <person name="Westerholm M."/>
            <person name="Schnurer A."/>
        </authorList>
    </citation>
    <scope>NUCLEOTIDE SEQUENCE [LARGE SCALE GENOMIC DNA]</scope>
    <source>
        <strain evidence="4 5">DSM 29873</strain>
    </source>
</reference>
<dbReference type="PANTHER" id="PTHR33495:SF2">
    <property type="entry name" value="ANTI-SIGMA FACTOR ANTAGONIST TM_1081-RELATED"/>
    <property type="match status" value="1"/>
</dbReference>
<comment type="similarity">
    <text evidence="1 2">Belongs to the anti-sigma-factor antagonist family.</text>
</comment>
<proteinExistence type="inferred from homology"/>
<dbReference type="EMBL" id="JAYKOT010000001">
    <property type="protein sequence ID" value="MEB3428703.1"/>
    <property type="molecule type" value="Genomic_DNA"/>
</dbReference>
<accession>A0AAW9MS23</accession>
<dbReference type="Gene3D" id="3.30.750.24">
    <property type="entry name" value="STAS domain"/>
    <property type="match status" value="1"/>
</dbReference>
<dbReference type="InterPro" id="IPR003658">
    <property type="entry name" value="Anti-sigma_ant"/>
</dbReference>
<dbReference type="GO" id="GO:0043856">
    <property type="term" value="F:anti-sigma factor antagonist activity"/>
    <property type="evidence" value="ECO:0007669"/>
    <property type="project" value="InterPro"/>
</dbReference>
<name>A0AAW9MS23_9FIRM</name>
<dbReference type="CDD" id="cd07043">
    <property type="entry name" value="STAS_anti-anti-sigma_factors"/>
    <property type="match status" value="1"/>
</dbReference>
<dbReference type="InterPro" id="IPR002645">
    <property type="entry name" value="STAS_dom"/>
</dbReference>
<dbReference type="AlphaFoldDB" id="A0AAW9MS23"/>
<sequence>MALDIIFEEDDKLVVKLKGDLDIYSSTNFSDKLLEKYNENKKDVIVDLTDLDYIDSTGLGAFISLYKNIEKENDFKIINPKKSVKKIFVITELDKIFKLED</sequence>
<organism evidence="4 5">
    <name type="scientific">Citroniella saccharovorans</name>
    <dbReference type="NCBI Taxonomy" id="2053367"/>
    <lineage>
        <taxon>Bacteria</taxon>
        <taxon>Bacillati</taxon>
        <taxon>Bacillota</taxon>
        <taxon>Tissierellia</taxon>
        <taxon>Tissierellales</taxon>
        <taxon>Peptoniphilaceae</taxon>
        <taxon>Citroniella</taxon>
    </lineage>
</organism>
<dbReference type="SUPFAM" id="SSF52091">
    <property type="entry name" value="SpoIIaa-like"/>
    <property type="match status" value="1"/>
</dbReference>
<dbReference type="PANTHER" id="PTHR33495">
    <property type="entry name" value="ANTI-SIGMA FACTOR ANTAGONIST TM_1081-RELATED-RELATED"/>
    <property type="match status" value="1"/>
</dbReference>
<dbReference type="InterPro" id="IPR036513">
    <property type="entry name" value="STAS_dom_sf"/>
</dbReference>
<evidence type="ECO:0000313" key="5">
    <source>
        <dbReference type="Proteomes" id="UP001357733"/>
    </source>
</evidence>
<evidence type="ECO:0000256" key="1">
    <source>
        <dbReference type="ARBA" id="ARBA00009013"/>
    </source>
</evidence>
<evidence type="ECO:0000313" key="4">
    <source>
        <dbReference type="EMBL" id="MEB3428703.1"/>
    </source>
</evidence>